<comment type="caution">
    <text evidence="2">The sequence shown here is derived from an EMBL/GenBank/DDBJ whole genome shotgun (WGS) entry which is preliminary data.</text>
</comment>
<gene>
    <name evidence="2" type="ORF">PFRI_39110</name>
</gene>
<dbReference type="STRING" id="696762.PFRI_39110"/>
<evidence type="ECO:0000313" key="3">
    <source>
        <dbReference type="Proteomes" id="UP000184514"/>
    </source>
</evidence>
<sequence>MNSIINMVIRRVMSIAINKGINAGVDQMAKRKGRNTDDPQQSADIQQDKQRLRQTARLGRRFTKL</sequence>
<reference evidence="2 3" key="1">
    <citation type="submission" date="2016-10" db="EMBL/GenBank/DDBJ databases">
        <title>Genome sequence of Planktotalea frisia SH6-1.</title>
        <authorList>
            <person name="Poehlein A."/>
            <person name="Bakenhus I."/>
            <person name="Voget S."/>
            <person name="Brinkhoff T."/>
            <person name="Simon M."/>
        </authorList>
    </citation>
    <scope>NUCLEOTIDE SEQUENCE [LARGE SCALE GENOMIC DNA]</scope>
    <source>
        <strain evidence="2 3">SH6-1</strain>
    </source>
</reference>
<dbReference type="EMBL" id="MLCB01000214">
    <property type="protein sequence ID" value="OJI91831.1"/>
    <property type="molecule type" value="Genomic_DNA"/>
</dbReference>
<accession>A0A1L9NRG2</accession>
<keyword evidence="3" id="KW-1185">Reference proteome</keyword>
<protein>
    <submittedName>
        <fullName evidence="2">Uncharacterized protein</fullName>
    </submittedName>
</protein>
<dbReference type="OrthoDB" id="7871856at2"/>
<organism evidence="2 3">
    <name type="scientific">Planktotalea frisia</name>
    <dbReference type="NCBI Taxonomy" id="696762"/>
    <lineage>
        <taxon>Bacteria</taxon>
        <taxon>Pseudomonadati</taxon>
        <taxon>Pseudomonadota</taxon>
        <taxon>Alphaproteobacteria</taxon>
        <taxon>Rhodobacterales</taxon>
        <taxon>Paracoccaceae</taxon>
        <taxon>Planktotalea</taxon>
    </lineage>
</organism>
<dbReference type="Proteomes" id="UP000184514">
    <property type="component" value="Unassembled WGS sequence"/>
</dbReference>
<proteinExistence type="predicted"/>
<feature type="region of interest" description="Disordered" evidence="1">
    <location>
        <begin position="27"/>
        <end position="65"/>
    </location>
</feature>
<dbReference type="RefSeq" id="WP_072632384.1">
    <property type="nucleotide sequence ID" value="NZ_MLCB01000214.1"/>
</dbReference>
<dbReference type="AlphaFoldDB" id="A0A1L9NRG2"/>
<evidence type="ECO:0000256" key="1">
    <source>
        <dbReference type="SAM" id="MobiDB-lite"/>
    </source>
</evidence>
<name>A0A1L9NRG2_9RHOB</name>
<evidence type="ECO:0000313" key="2">
    <source>
        <dbReference type="EMBL" id="OJI91831.1"/>
    </source>
</evidence>
<feature type="compositionally biased region" description="Basic residues" evidence="1">
    <location>
        <begin position="52"/>
        <end position="65"/>
    </location>
</feature>